<dbReference type="PANTHER" id="PTHR34222">
    <property type="entry name" value="GAG_PRE-INTEGRS DOMAIN-CONTAINING PROTEIN"/>
    <property type="match status" value="1"/>
</dbReference>
<reference evidence="3" key="1">
    <citation type="submission" date="2024-06" db="EMBL/GenBank/DDBJ databases">
        <authorList>
            <person name="Ryan C."/>
        </authorList>
    </citation>
    <scope>NUCLEOTIDE SEQUENCE [LARGE SCALE GENOMIC DNA]</scope>
</reference>
<evidence type="ECO:0000313" key="2">
    <source>
        <dbReference type="EMBL" id="CAL4970183.1"/>
    </source>
</evidence>
<name>A0ABC9A0J9_9POAL</name>
<evidence type="ECO:0008006" key="4">
    <source>
        <dbReference type="Google" id="ProtNLM"/>
    </source>
</evidence>
<dbReference type="EMBL" id="OZ075112">
    <property type="protein sequence ID" value="CAL4970183.1"/>
    <property type="molecule type" value="Genomic_DNA"/>
</dbReference>
<organism evidence="2 3">
    <name type="scientific">Urochloa decumbens</name>
    <dbReference type="NCBI Taxonomy" id="240449"/>
    <lineage>
        <taxon>Eukaryota</taxon>
        <taxon>Viridiplantae</taxon>
        <taxon>Streptophyta</taxon>
        <taxon>Embryophyta</taxon>
        <taxon>Tracheophyta</taxon>
        <taxon>Spermatophyta</taxon>
        <taxon>Magnoliopsida</taxon>
        <taxon>Liliopsida</taxon>
        <taxon>Poales</taxon>
        <taxon>Poaceae</taxon>
        <taxon>PACMAD clade</taxon>
        <taxon>Panicoideae</taxon>
        <taxon>Panicodae</taxon>
        <taxon>Paniceae</taxon>
        <taxon>Melinidinae</taxon>
        <taxon>Urochloa</taxon>
    </lineage>
</organism>
<dbReference type="Proteomes" id="UP001497457">
    <property type="component" value="Chromosome 2b"/>
</dbReference>
<keyword evidence="3" id="KW-1185">Reference proteome</keyword>
<sequence>MGSTTSPSSSIAPVSFGYPVLDVKLDGSNYREWAFSLKMMLKYGGSASHLTDPPPASTSDNQEVEARHLADDRVMAIICMSTDLSIRSSLEDHKTAKEMWDYLQGRYQQSSSALRYSLRQNLHHLQQQDMSIEEYYIAFNKTSSQIDSMIPKPPSVCTTCTTCSPAWAAKEKHDQQDTMFDFVMGLRSDFEPLRVQLLGRPTLPTLSETLSALMAEETRLKSLAAHSMVSQPHSVQAVPPPLSVEVDVAAVSSKKAPNKTPCSHCGRTNHPDSKCFKKYPHLLAEMREKRATSRRGTQAVTPSTPGPSIQFPASAVVPQFL</sequence>
<reference evidence="2 3" key="2">
    <citation type="submission" date="2024-10" db="EMBL/GenBank/DDBJ databases">
        <authorList>
            <person name="Ryan C."/>
        </authorList>
    </citation>
    <scope>NUCLEOTIDE SEQUENCE [LARGE SCALE GENOMIC DNA]</scope>
</reference>
<dbReference type="PANTHER" id="PTHR34222:SF100">
    <property type="entry name" value="CCHC-TYPE DOMAIN-CONTAINING PROTEIN"/>
    <property type="match status" value="1"/>
</dbReference>
<accession>A0ABC9A0J9</accession>
<proteinExistence type="predicted"/>
<feature type="region of interest" description="Disordered" evidence="1">
    <location>
        <begin position="289"/>
        <end position="321"/>
    </location>
</feature>
<dbReference type="AlphaFoldDB" id="A0ABC9A0J9"/>
<evidence type="ECO:0000313" key="3">
    <source>
        <dbReference type="Proteomes" id="UP001497457"/>
    </source>
</evidence>
<gene>
    <name evidence="2" type="ORF">URODEC1_LOCUS49960</name>
</gene>
<feature type="compositionally biased region" description="Polar residues" evidence="1">
    <location>
        <begin position="294"/>
        <end position="307"/>
    </location>
</feature>
<protein>
    <recommendedName>
        <fullName evidence="4">Retrotransposon Copia-like N-terminal domain-containing protein</fullName>
    </recommendedName>
</protein>
<dbReference type="Pfam" id="PF14223">
    <property type="entry name" value="Retrotran_gag_2"/>
    <property type="match status" value="1"/>
</dbReference>
<evidence type="ECO:0000256" key="1">
    <source>
        <dbReference type="SAM" id="MobiDB-lite"/>
    </source>
</evidence>